<evidence type="ECO:0000256" key="1">
    <source>
        <dbReference type="PROSITE-ProRule" id="PRU00339"/>
    </source>
</evidence>
<dbReference type="PANTHER" id="PTHR15544">
    <property type="entry name" value="OSMOSIS RESPONSIVE FACTOR"/>
    <property type="match status" value="1"/>
</dbReference>
<name>A0A6A3AG39_HIBSY</name>
<proteinExistence type="predicted"/>
<dbReference type="SMART" id="SM00028">
    <property type="entry name" value="TPR"/>
    <property type="match status" value="2"/>
</dbReference>
<dbReference type="PROSITE" id="PS50005">
    <property type="entry name" value="TPR"/>
    <property type="match status" value="1"/>
</dbReference>
<organism evidence="2 3">
    <name type="scientific">Hibiscus syriacus</name>
    <name type="common">Rose of Sharon</name>
    <dbReference type="NCBI Taxonomy" id="106335"/>
    <lineage>
        <taxon>Eukaryota</taxon>
        <taxon>Viridiplantae</taxon>
        <taxon>Streptophyta</taxon>
        <taxon>Embryophyta</taxon>
        <taxon>Tracheophyta</taxon>
        <taxon>Spermatophyta</taxon>
        <taxon>Magnoliopsida</taxon>
        <taxon>eudicotyledons</taxon>
        <taxon>Gunneridae</taxon>
        <taxon>Pentapetalae</taxon>
        <taxon>rosids</taxon>
        <taxon>malvids</taxon>
        <taxon>Malvales</taxon>
        <taxon>Malvaceae</taxon>
        <taxon>Malvoideae</taxon>
        <taxon>Hibiscus</taxon>
    </lineage>
</organism>
<protein>
    <submittedName>
        <fullName evidence="2">Uncharacterized protein</fullName>
    </submittedName>
</protein>
<evidence type="ECO:0000313" key="2">
    <source>
        <dbReference type="EMBL" id="KAE8701792.1"/>
    </source>
</evidence>
<dbReference type="InterPro" id="IPR011990">
    <property type="entry name" value="TPR-like_helical_dom_sf"/>
</dbReference>
<keyword evidence="1" id="KW-0802">TPR repeat</keyword>
<dbReference type="SUPFAM" id="SSF48452">
    <property type="entry name" value="TPR-like"/>
    <property type="match status" value="1"/>
</dbReference>
<reference evidence="2" key="1">
    <citation type="submission" date="2019-09" db="EMBL/GenBank/DDBJ databases">
        <title>Draft genome information of white flower Hibiscus syriacus.</title>
        <authorList>
            <person name="Kim Y.-M."/>
        </authorList>
    </citation>
    <scope>NUCLEOTIDE SEQUENCE [LARGE SCALE GENOMIC DNA]</scope>
    <source>
        <strain evidence="2">YM2019G1</strain>
    </source>
</reference>
<sequence length="236" mass="26688">MKLTWSKNKKRSREAFAGYPNLPFDQQEPSADDTACYSVARTVVILQSGDGFWRWVGENTLSKVEIFSKDGKYREALGKWEVALNLIPEHAVLFEQKAQVLVELGDAWSALKAATRAPELEPSWAEALVTLGRAQLNFGEPDSAIESFDRALAIKARFGFLSLHPDSMEAQDDKKTALHLIKGRKQLHSSGLSTAKNRYMYADKGYSTEMESSTYHETERTELCDRKNLDLLRIRL</sequence>
<dbReference type="EMBL" id="VEPZ02001014">
    <property type="protein sequence ID" value="KAE8701792.1"/>
    <property type="molecule type" value="Genomic_DNA"/>
</dbReference>
<keyword evidence="3" id="KW-1185">Reference proteome</keyword>
<gene>
    <name evidence="2" type="ORF">F3Y22_tig00110505pilonHSYRG00174</name>
</gene>
<dbReference type="Gene3D" id="1.25.40.10">
    <property type="entry name" value="Tetratricopeptide repeat domain"/>
    <property type="match status" value="1"/>
</dbReference>
<feature type="repeat" description="TPR" evidence="1">
    <location>
        <begin position="125"/>
        <end position="158"/>
    </location>
</feature>
<comment type="caution">
    <text evidence="2">The sequence shown here is derived from an EMBL/GenBank/DDBJ whole genome shotgun (WGS) entry which is preliminary data.</text>
</comment>
<dbReference type="PANTHER" id="PTHR15544:SF0">
    <property type="entry name" value="TETRATRICOPEPTIDE REPEAT PROTEIN 33"/>
    <property type="match status" value="1"/>
</dbReference>
<evidence type="ECO:0000313" key="3">
    <source>
        <dbReference type="Proteomes" id="UP000436088"/>
    </source>
</evidence>
<dbReference type="Proteomes" id="UP000436088">
    <property type="component" value="Unassembled WGS sequence"/>
</dbReference>
<accession>A0A6A3AG39</accession>
<dbReference type="AlphaFoldDB" id="A0A6A3AG39"/>
<dbReference type="InterPro" id="IPR019734">
    <property type="entry name" value="TPR_rpt"/>
</dbReference>
<dbReference type="InterPro" id="IPR052658">
    <property type="entry name" value="TPR-containing"/>
</dbReference>